<feature type="non-terminal residue" evidence="1">
    <location>
        <position position="407"/>
    </location>
</feature>
<evidence type="ECO:0000313" key="1">
    <source>
        <dbReference type="EMBL" id="KKK98306.1"/>
    </source>
</evidence>
<organism evidence="1">
    <name type="scientific">marine sediment metagenome</name>
    <dbReference type="NCBI Taxonomy" id="412755"/>
    <lineage>
        <taxon>unclassified sequences</taxon>
        <taxon>metagenomes</taxon>
        <taxon>ecological metagenomes</taxon>
    </lineage>
</organism>
<accession>A0A0F9CNU0</accession>
<reference evidence="1" key="1">
    <citation type="journal article" date="2015" name="Nature">
        <title>Complex archaea that bridge the gap between prokaryotes and eukaryotes.</title>
        <authorList>
            <person name="Spang A."/>
            <person name="Saw J.H."/>
            <person name="Jorgensen S.L."/>
            <person name="Zaremba-Niedzwiedzka K."/>
            <person name="Martijn J."/>
            <person name="Lind A.E."/>
            <person name="van Eijk R."/>
            <person name="Schleper C."/>
            <person name="Guy L."/>
            <person name="Ettema T.J."/>
        </authorList>
    </citation>
    <scope>NUCLEOTIDE SEQUENCE</scope>
</reference>
<protein>
    <recommendedName>
        <fullName evidence="2">SF3 helicase domain-containing protein</fullName>
    </recommendedName>
</protein>
<comment type="caution">
    <text evidence="1">The sequence shown here is derived from an EMBL/GenBank/DDBJ whole genome shotgun (WGS) entry which is preliminary data.</text>
</comment>
<sequence length="407" mass="45988">MDVRSEHTDYVWKDEVFPKAAFSGTNSFIRRLTKGSWIWLGTDAQIRRLEAHLMRQIEEQGIPRTAGTSSIGRHGDVWVYEHGTFDHAATLEVATAPYWYAKPNDDQGFRFSYPAPGRDHDDLVRRVYELLPRVNTPEVIWPVIGWFFAAPMKPILGRQGLRFPILQMYGSRGSGKTTLQNEIMFPMFGGSLDESSVALDSQTTPFALIRAMSYSTSVPLALSEFRASQRNADDLLRYLRLTYDSGRATRGRADQTVASYKLTVPVVIDGEDAIDDSAVNERSILIHMRPETLRDQDCVRAYEELASLPLHLFARNYIQYTLDKDAGIQDLVEQWRTRLAKMFGSQLPPRVFESYARVMVGLQLYADYGSLFAAEVPSLTPKYVRAAFTTTTDSLIRSSDASTGALR</sequence>
<dbReference type="AlphaFoldDB" id="A0A0F9CNU0"/>
<proteinExistence type="predicted"/>
<gene>
    <name evidence="1" type="ORF">LCGC14_2644080</name>
</gene>
<dbReference type="EMBL" id="LAZR01045674">
    <property type="protein sequence ID" value="KKK98306.1"/>
    <property type="molecule type" value="Genomic_DNA"/>
</dbReference>
<name>A0A0F9CNU0_9ZZZZ</name>
<evidence type="ECO:0008006" key="2">
    <source>
        <dbReference type="Google" id="ProtNLM"/>
    </source>
</evidence>